<dbReference type="InterPro" id="IPR024079">
    <property type="entry name" value="MetalloPept_cat_dom_sf"/>
</dbReference>
<reference evidence="4 5" key="1">
    <citation type="submission" date="2020-10" db="EMBL/GenBank/DDBJ databases">
        <title>Complete genome sequence of Corynebacterium jeddahense DSM 45997, type strain of Corynebacterium jeddahense.</title>
        <authorList>
            <person name="Busche T."/>
            <person name="Kalinowski J."/>
            <person name="Ruckert C."/>
        </authorList>
    </citation>
    <scope>NUCLEOTIDE SEQUENCE [LARGE SCALE GENOMIC DNA]</scope>
    <source>
        <strain evidence="4 5">DSM 45997</strain>
    </source>
</reference>
<feature type="chain" id="PRO_5045976238" evidence="3">
    <location>
        <begin position="29"/>
        <end position="457"/>
    </location>
</feature>
<keyword evidence="2" id="KW-0472">Membrane</keyword>
<evidence type="ECO:0000313" key="4">
    <source>
        <dbReference type="EMBL" id="WCZ38209.1"/>
    </source>
</evidence>
<feature type="transmembrane region" description="Helical" evidence="2">
    <location>
        <begin position="433"/>
        <end position="454"/>
    </location>
</feature>
<feature type="signal peptide" evidence="3">
    <location>
        <begin position="1"/>
        <end position="28"/>
    </location>
</feature>
<evidence type="ECO:0000256" key="2">
    <source>
        <dbReference type="SAM" id="Phobius"/>
    </source>
</evidence>
<dbReference type="SUPFAM" id="SSF55486">
    <property type="entry name" value="Metalloproteases ('zincins'), catalytic domain"/>
    <property type="match status" value="1"/>
</dbReference>
<keyword evidence="2" id="KW-0812">Transmembrane</keyword>
<name>A0ABY7UIL8_9CORY</name>
<feature type="region of interest" description="Disordered" evidence="1">
    <location>
        <begin position="372"/>
        <end position="410"/>
    </location>
</feature>
<evidence type="ECO:0000256" key="1">
    <source>
        <dbReference type="SAM" id="MobiDB-lite"/>
    </source>
</evidence>
<accession>A0ABY7UIL8</accession>
<proteinExistence type="predicted"/>
<keyword evidence="3" id="KW-0732">Signal</keyword>
<dbReference type="EMBL" id="CP063194">
    <property type="protein sequence ID" value="WCZ38209.1"/>
    <property type="molecule type" value="Genomic_DNA"/>
</dbReference>
<dbReference type="Proteomes" id="UP001218071">
    <property type="component" value="Chromosome"/>
</dbReference>
<evidence type="ECO:0000256" key="3">
    <source>
        <dbReference type="SAM" id="SignalP"/>
    </source>
</evidence>
<keyword evidence="2" id="KW-1133">Transmembrane helix</keyword>
<protein>
    <submittedName>
        <fullName evidence="4">Uncharacterized protein</fullName>
    </submittedName>
</protein>
<evidence type="ECO:0000313" key="5">
    <source>
        <dbReference type="Proteomes" id="UP001218071"/>
    </source>
</evidence>
<dbReference type="RefSeq" id="WP_042406419.1">
    <property type="nucleotide sequence ID" value="NZ_CBYN010000035.1"/>
</dbReference>
<dbReference type="Gene3D" id="3.40.390.10">
    <property type="entry name" value="Collagenase (Catalytic Domain)"/>
    <property type="match status" value="1"/>
</dbReference>
<gene>
    <name evidence="4" type="ORF">CJEDD_02940</name>
</gene>
<keyword evidence="5" id="KW-1185">Reference proteome</keyword>
<sequence>MRANLRNGIAVALAASLSLAGMHTPAAADSGAAFAELAPIRTNTAVLEDSDHDGIPDIWEEQGVVLSDGTEIPLPDWGADPHRPDLYLQLNWMKSEYDTLGCNARAAAACADANRKSYAPSVETLEQLVKLFDDHGINLHIDAGDVYTNIPNYGKRFGGETVDYAPVYFGPGEPEARKLLRNIDAIGERQNIFRVGIIGDQMRQDSMASGIALVGDNSFYVSNNARMTTQEQLRNTILHEFGHTLGLRHYGAADYTTDIKNTAPMQAGYKSAMNYKYQFSHFDYSDQPYFADTPEGKRFVPADWDVLRLDNSRIGAYAESIGARAHIEVAEVKADDIAPVKEIPAEEIAVADVPAAEKVAVEAPVEEIKAAKADKAEKAPESFGGEHIDKDKKVEQQPAKAEAKAEKAEQAQHKVEQVQEKVAKDAPAAKVNVAAIVGSIVALLAILGAGFAFMSMQ</sequence>
<organism evidence="4 5">
    <name type="scientific">Corynebacterium jeddahense</name>
    <dbReference type="NCBI Taxonomy" id="1414719"/>
    <lineage>
        <taxon>Bacteria</taxon>
        <taxon>Bacillati</taxon>
        <taxon>Actinomycetota</taxon>
        <taxon>Actinomycetes</taxon>
        <taxon>Mycobacteriales</taxon>
        <taxon>Corynebacteriaceae</taxon>
        <taxon>Corynebacterium</taxon>
    </lineage>
</organism>